<sequence length="908" mass="104295">MARYFPFGWKKPTDTDKSRDNLIKRYDGERHRSSGMRFKRPSANLETIEDRLLELEDARHHGKKTYRNPNGVEDHKKFTDMDTYYSTNKGYARRLVVQATSDIYDGSDYFPHHWGRRRIRGRVPFIITLAEFCLNPFGLPRFDGVRVTKYEEEEDDMPRRQGNWILKTIIQTPCWIPLMLRTVVLSTLHWITSLLLTLVLSWIIPVVLSVEICTSPWSEKDSTEPYKNYQNFYWHWPKHAMNRLDQAPENHQRQSKIGGLTIPSRLVVKDQITNQWTPKKTDDLRDEKTGMLQPYIFLSFSRANYPDERENEEELRKMLYQVAERMIQHENLDRDPQDPPLAFWVDIDCVSKDKNVPKGDFESERTRDINTICDAVRFAQRVYVVLPTESAKDKGIWGERIWTFPEVLLAADRIRYCFTHSTSMSLFTPHALTLNDMKISFWRPPNSNSNKNEEDAIGHLINHYTNSLQLSELQLFTFAVQAMAKQTTSVDIKGYTTRDMAYAAMGLLSYRLTPNDSDTVFQAIARLSIVNDSNQLLERLLCLWPSPSPNDPTVDTLPTFAPTGSETILRNIADQDQYGTHLWDIKPLCDVVGVGGDEYEPTVIVDRCRGIPIRWKRFPRLNYAKNLTGLSSSISQKIMYSAIIYAAAGFSLFTSAIALLVSTIQFQPNLQQPTIDVMKIIQETIVPNYLVSVGLYFGVAWVISWFSPWAVRKLCNDSGCSSHLVGFEGTMSLHELEKTIYGNFNDRLSYTASSTVFTEELRDRDIRKSIEPDEKNYWKNKLQDLGLPKTHRIFTIVDTGDMTVSVISAERPPVVALISGREGGMLRVLLCSWRFENNCLYRESVVRMRSSLEGQATRNDWLKISLACQGDVNRARLVQLKKKQSSTSTSSSSSSSPPPPPPPPPPRL</sequence>
<dbReference type="AlphaFoldDB" id="A0AAI9TQY1"/>
<comment type="caution">
    <text evidence="3">The sequence shown here is derived from an EMBL/GenBank/DDBJ whole genome shotgun (WGS) entry which is preliminary data.</text>
</comment>
<feature type="compositionally biased region" description="Pro residues" evidence="1">
    <location>
        <begin position="896"/>
        <end position="908"/>
    </location>
</feature>
<evidence type="ECO:0000313" key="3">
    <source>
        <dbReference type="EMBL" id="KAJ9491785.1"/>
    </source>
</evidence>
<evidence type="ECO:0000256" key="1">
    <source>
        <dbReference type="SAM" id="MobiDB-lite"/>
    </source>
</evidence>
<evidence type="ECO:0008006" key="5">
    <source>
        <dbReference type="Google" id="ProtNLM"/>
    </source>
</evidence>
<organism evidence="3 4">
    <name type="scientific">Penicillium thymicola</name>
    <dbReference type="NCBI Taxonomy" id="293382"/>
    <lineage>
        <taxon>Eukaryota</taxon>
        <taxon>Fungi</taxon>
        <taxon>Dikarya</taxon>
        <taxon>Ascomycota</taxon>
        <taxon>Pezizomycotina</taxon>
        <taxon>Eurotiomycetes</taxon>
        <taxon>Eurotiomycetidae</taxon>
        <taxon>Eurotiales</taxon>
        <taxon>Aspergillaceae</taxon>
        <taxon>Penicillium</taxon>
    </lineage>
</organism>
<name>A0AAI9TQY1_PENTH</name>
<keyword evidence="4" id="KW-1185">Reference proteome</keyword>
<reference evidence="3" key="1">
    <citation type="submission" date="2015-06" db="EMBL/GenBank/DDBJ databases">
        <authorList>
            <person name="Nguyen H."/>
        </authorList>
    </citation>
    <scope>NUCLEOTIDE SEQUENCE</scope>
    <source>
        <strain evidence="3">DAOM 180753</strain>
    </source>
</reference>
<reference evidence="3" key="2">
    <citation type="journal article" date="2016" name="Fungal Biol.">
        <title>Ochratoxin A production by Penicillium thymicola.</title>
        <authorList>
            <person name="Nguyen H.D.T."/>
            <person name="McMullin D.R."/>
            <person name="Ponomareva E."/>
            <person name="Riley R."/>
            <person name="Pomraning K.R."/>
            <person name="Baker S.E."/>
            <person name="Seifert K.A."/>
        </authorList>
    </citation>
    <scope>NUCLEOTIDE SEQUENCE</scope>
    <source>
        <strain evidence="3">DAOM 180753</strain>
    </source>
</reference>
<keyword evidence="2" id="KW-1133">Transmembrane helix</keyword>
<feature type="transmembrane region" description="Helical" evidence="2">
    <location>
        <begin position="685"/>
        <end position="706"/>
    </location>
</feature>
<keyword evidence="2" id="KW-0812">Transmembrane</keyword>
<accession>A0AAI9TQY1</accession>
<proteinExistence type="predicted"/>
<feature type="compositionally biased region" description="Low complexity" evidence="1">
    <location>
        <begin position="885"/>
        <end position="895"/>
    </location>
</feature>
<dbReference type="EMBL" id="LACB01000024">
    <property type="protein sequence ID" value="KAJ9491785.1"/>
    <property type="molecule type" value="Genomic_DNA"/>
</dbReference>
<gene>
    <name evidence="3" type="ORF">VN97_g1432</name>
</gene>
<keyword evidence="2" id="KW-0472">Membrane</keyword>
<feature type="transmembrane region" description="Helical" evidence="2">
    <location>
        <begin position="638"/>
        <end position="664"/>
    </location>
</feature>
<feature type="region of interest" description="Disordered" evidence="1">
    <location>
        <begin position="880"/>
        <end position="908"/>
    </location>
</feature>
<protein>
    <recommendedName>
        <fullName evidence="5">Heterokaryon incompatibility domain-containing protein</fullName>
    </recommendedName>
</protein>
<evidence type="ECO:0000313" key="4">
    <source>
        <dbReference type="Proteomes" id="UP001227192"/>
    </source>
</evidence>
<dbReference type="Proteomes" id="UP001227192">
    <property type="component" value="Unassembled WGS sequence"/>
</dbReference>
<evidence type="ECO:0000256" key="2">
    <source>
        <dbReference type="SAM" id="Phobius"/>
    </source>
</evidence>